<accession>A0A4C1ZHJ8</accession>
<dbReference type="EMBL" id="BGZK01001803">
    <property type="protein sequence ID" value="GBP86603.1"/>
    <property type="molecule type" value="Genomic_DNA"/>
</dbReference>
<comment type="caution">
    <text evidence="1">The sequence shown here is derived from an EMBL/GenBank/DDBJ whole genome shotgun (WGS) entry which is preliminary data.</text>
</comment>
<keyword evidence="2" id="KW-1185">Reference proteome</keyword>
<sequence length="132" mass="14106">MVKASQKLISLLAIEKTRRSGENFFRVSQTNRKNGSTYGTTSARSGDSLGRVGAGLAMRRSAHRGDGGALSRFQPPAIWCAAKLDRGAGSRNAPAILGHIVHMPDTPLAGKFRAYTRIAWNVDGDVLILSLG</sequence>
<gene>
    <name evidence="1" type="ORF">EVAR_66560_1</name>
</gene>
<dbReference type="Proteomes" id="UP000299102">
    <property type="component" value="Unassembled WGS sequence"/>
</dbReference>
<organism evidence="1 2">
    <name type="scientific">Eumeta variegata</name>
    <name type="common">Bagworm moth</name>
    <name type="synonym">Eumeta japonica</name>
    <dbReference type="NCBI Taxonomy" id="151549"/>
    <lineage>
        <taxon>Eukaryota</taxon>
        <taxon>Metazoa</taxon>
        <taxon>Ecdysozoa</taxon>
        <taxon>Arthropoda</taxon>
        <taxon>Hexapoda</taxon>
        <taxon>Insecta</taxon>
        <taxon>Pterygota</taxon>
        <taxon>Neoptera</taxon>
        <taxon>Endopterygota</taxon>
        <taxon>Lepidoptera</taxon>
        <taxon>Glossata</taxon>
        <taxon>Ditrysia</taxon>
        <taxon>Tineoidea</taxon>
        <taxon>Psychidae</taxon>
        <taxon>Oiketicinae</taxon>
        <taxon>Eumeta</taxon>
    </lineage>
</organism>
<name>A0A4C1ZHJ8_EUMVA</name>
<evidence type="ECO:0000313" key="2">
    <source>
        <dbReference type="Proteomes" id="UP000299102"/>
    </source>
</evidence>
<dbReference type="AlphaFoldDB" id="A0A4C1ZHJ8"/>
<reference evidence="1 2" key="1">
    <citation type="journal article" date="2019" name="Commun. Biol.">
        <title>The bagworm genome reveals a unique fibroin gene that provides high tensile strength.</title>
        <authorList>
            <person name="Kono N."/>
            <person name="Nakamura H."/>
            <person name="Ohtoshi R."/>
            <person name="Tomita M."/>
            <person name="Numata K."/>
            <person name="Arakawa K."/>
        </authorList>
    </citation>
    <scope>NUCLEOTIDE SEQUENCE [LARGE SCALE GENOMIC DNA]</scope>
</reference>
<protein>
    <submittedName>
        <fullName evidence="1">Uncharacterized protein</fullName>
    </submittedName>
</protein>
<proteinExistence type="predicted"/>
<evidence type="ECO:0000313" key="1">
    <source>
        <dbReference type="EMBL" id="GBP86603.1"/>
    </source>
</evidence>